<sequence>MSYLRGPHPAGTVLEAAGPDAGDGRHRPAPPPHAGGFLVAAVLPASPGAVPRLRRLARAVVNSHRLPEAVEEALTVIVSELATNVVLHSGSPDLEVMFQVDGAALTVGVRDGGRWRQRAAPRCEPADMDAPFGRGLALVDAYAVETSVLRSAHGTLVRAVIAL</sequence>
<dbReference type="AlphaFoldDB" id="A0A918BQY4"/>
<keyword evidence="1" id="KW-0418">Kinase</keyword>
<name>A0A918BQY4_9ACTN</name>
<keyword evidence="5" id="KW-1185">Reference proteome</keyword>
<dbReference type="Gene3D" id="3.30.565.10">
    <property type="entry name" value="Histidine kinase-like ATPase, C-terminal domain"/>
    <property type="match status" value="1"/>
</dbReference>
<reference evidence="4" key="1">
    <citation type="journal article" date="2014" name="Int. J. Syst. Evol. Microbiol.">
        <title>Complete genome sequence of Corynebacterium casei LMG S-19264T (=DSM 44701T), isolated from a smear-ripened cheese.</title>
        <authorList>
            <consortium name="US DOE Joint Genome Institute (JGI-PGF)"/>
            <person name="Walter F."/>
            <person name="Albersmeier A."/>
            <person name="Kalinowski J."/>
            <person name="Ruckert C."/>
        </authorList>
    </citation>
    <scope>NUCLEOTIDE SEQUENCE</scope>
    <source>
        <strain evidence="4">JCM 4403</strain>
    </source>
</reference>
<dbReference type="InterPro" id="IPR003594">
    <property type="entry name" value="HATPase_dom"/>
</dbReference>
<dbReference type="Pfam" id="PF13581">
    <property type="entry name" value="HATPase_c_2"/>
    <property type="match status" value="1"/>
</dbReference>
<dbReference type="PANTHER" id="PTHR35526:SF3">
    <property type="entry name" value="ANTI-SIGMA-F FACTOR RSBW"/>
    <property type="match status" value="1"/>
</dbReference>
<dbReference type="CDD" id="cd16936">
    <property type="entry name" value="HATPase_RsbW-like"/>
    <property type="match status" value="1"/>
</dbReference>
<protein>
    <recommendedName>
        <fullName evidence="3">Histidine kinase/HSP90-like ATPase domain-containing protein</fullName>
    </recommendedName>
</protein>
<evidence type="ECO:0000256" key="2">
    <source>
        <dbReference type="SAM" id="MobiDB-lite"/>
    </source>
</evidence>
<keyword evidence="1" id="KW-0723">Serine/threonine-protein kinase</keyword>
<evidence type="ECO:0000313" key="5">
    <source>
        <dbReference type="Proteomes" id="UP000656732"/>
    </source>
</evidence>
<feature type="region of interest" description="Disordered" evidence="2">
    <location>
        <begin position="1"/>
        <end position="33"/>
    </location>
</feature>
<keyword evidence="1" id="KW-0808">Transferase</keyword>
<dbReference type="InterPro" id="IPR050267">
    <property type="entry name" value="Anti-sigma-factor_SerPK"/>
</dbReference>
<evidence type="ECO:0000259" key="3">
    <source>
        <dbReference type="Pfam" id="PF13581"/>
    </source>
</evidence>
<feature type="domain" description="Histidine kinase/HSP90-like ATPase" evidence="3">
    <location>
        <begin position="43"/>
        <end position="160"/>
    </location>
</feature>
<dbReference type="RefSeq" id="WP_189558938.1">
    <property type="nucleotide sequence ID" value="NZ_BMTE01000005.1"/>
</dbReference>
<accession>A0A918BQY4</accession>
<comment type="caution">
    <text evidence="4">The sequence shown here is derived from an EMBL/GenBank/DDBJ whole genome shotgun (WGS) entry which is preliminary data.</text>
</comment>
<evidence type="ECO:0000256" key="1">
    <source>
        <dbReference type="ARBA" id="ARBA00022527"/>
    </source>
</evidence>
<dbReference type="Proteomes" id="UP000656732">
    <property type="component" value="Unassembled WGS sequence"/>
</dbReference>
<dbReference type="EMBL" id="BMTU01000006">
    <property type="protein sequence ID" value="GGQ85952.1"/>
    <property type="molecule type" value="Genomic_DNA"/>
</dbReference>
<reference evidence="4" key="2">
    <citation type="submission" date="2020-09" db="EMBL/GenBank/DDBJ databases">
        <authorList>
            <person name="Sun Q."/>
            <person name="Ohkuma M."/>
        </authorList>
    </citation>
    <scope>NUCLEOTIDE SEQUENCE</scope>
    <source>
        <strain evidence="4">JCM 4403</strain>
    </source>
</reference>
<gene>
    <name evidence="4" type="ORF">GCM10010280_36050</name>
</gene>
<dbReference type="SUPFAM" id="SSF55874">
    <property type="entry name" value="ATPase domain of HSP90 chaperone/DNA topoisomerase II/histidine kinase"/>
    <property type="match status" value="1"/>
</dbReference>
<dbReference type="PANTHER" id="PTHR35526">
    <property type="entry name" value="ANTI-SIGMA-F FACTOR RSBW-RELATED"/>
    <property type="match status" value="1"/>
</dbReference>
<dbReference type="GO" id="GO:0004674">
    <property type="term" value="F:protein serine/threonine kinase activity"/>
    <property type="evidence" value="ECO:0007669"/>
    <property type="project" value="UniProtKB-KW"/>
</dbReference>
<evidence type="ECO:0000313" key="4">
    <source>
        <dbReference type="EMBL" id="GGQ85952.1"/>
    </source>
</evidence>
<proteinExistence type="predicted"/>
<organism evidence="4 5">
    <name type="scientific">Streptomyces pilosus</name>
    <dbReference type="NCBI Taxonomy" id="28893"/>
    <lineage>
        <taxon>Bacteria</taxon>
        <taxon>Bacillati</taxon>
        <taxon>Actinomycetota</taxon>
        <taxon>Actinomycetes</taxon>
        <taxon>Kitasatosporales</taxon>
        <taxon>Streptomycetaceae</taxon>
        <taxon>Streptomyces</taxon>
    </lineage>
</organism>
<dbReference type="InterPro" id="IPR036890">
    <property type="entry name" value="HATPase_C_sf"/>
</dbReference>